<dbReference type="InterPro" id="IPR036388">
    <property type="entry name" value="WH-like_DNA-bd_sf"/>
</dbReference>
<proteinExistence type="inferred from homology"/>
<evidence type="ECO:0000256" key="1">
    <source>
        <dbReference type="ARBA" id="ARBA00009437"/>
    </source>
</evidence>
<evidence type="ECO:0000256" key="5">
    <source>
        <dbReference type="SAM" id="MobiDB-lite"/>
    </source>
</evidence>
<dbReference type="RefSeq" id="WP_091639559.1">
    <property type="nucleotide sequence ID" value="NZ_FOEG01000001.1"/>
</dbReference>
<protein>
    <submittedName>
        <fullName evidence="7">Transcriptional regulator, LysR family</fullName>
    </submittedName>
</protein>
<dbReference type="InterPro" id="IPR005119">
    <property type="entry name" value="LysR_subst-bd"/>
</dbReference>
<evidence type="ECO:0000313" key="7">
    <source>
        <dbReference type="EMBL" id="SEO51166.1"/>
    </source>
</evidence>
<dbReference type="GO" id="GO:0003700">
    <property type="term" value="F:DNA-binding transcription factor activity"/>
    <property type="evidence" value="ECO:0007669"/>
    <property type="project" value="InterPro"/>
</dbReference>
<dbReference type="Gene3D" id="3.40.190.290">
    <property type="match status" value="1"/>
</dbReference>
<dbReference type="SUPFAM" id="SSF53850">
    <property type="entry name" value="Periplasmic binding protein-like II"/>
    <property type="match status" value="1"/>
</dbReference>
<dbReference type="Pfam" id="PF00126">
    <property type="entry name" value="HTH_1"/>
    <property type="match status" value="1"/>
</dbReference>
<evidence type="ECO:0000313" key="8">
    <source>
        <dbReference type="Proteomes" id="UP000199657"/>
    </source>
</evidence>
<dbReference type="STRING" id="406100.SAMN04488052_101455"/>
<dbReference type="Gene3D" id="1.10.10.10">
    <property type="entry name" value="Winged helix-like DNA-binding domain superfamily/Winged helix DNA-binding domain"/>
    <property type="match status" value="1"/>
</dbReference>
<keyword evidence="2" id="KW-0805">Transcription regulation</keyword>
<keyword evidence="3" id="KW-0238">DNA-binding</keyword>
<comment type="similarity">
    <text evidence="1">Belongs to the LysR transcriptional regulatory family.</text>
</comment>
<dbReference type="EMBL" id="FOEG01000001">
    <property type="protein sequence ID" value="SEO51166.1"/>
    <property type="molecule type" value="Genomic_DNA"/>
</dbReference>
<keyword evidence="4" id="KW-0804">Transcription</keyword>
<dbReference type="SUPFAM" id="SSF46785">
    <property type="entry name" value="Winged helix' DNA-binding domain"/>
    <property type="match status" value="1"/>
</dbReference>
<dbReference type="InterPro" id="IPR050950">
    <property type="entry name" value="HTH-type_LysR_regulators"/>
</dbReference>
<dbReference type="PANTHER" id="PTHR30419:SF8">
    <property type="entry name" value="NITROGEN ASSIMILATION TRANSCRIPTIONAL ACTIVATOR-RELATED"/>
    <property type="match status" value="1"/>
</dbReference>
<evidence type="ECO:0000256" key="3">
    <source>
        <dbReference type="ARBA" id="ARBA00023125"/>
    </source>
</evidence>
<dbReference type="Proteomes" id="UP000199657">
    <property type="component" value="Unassembled WGS sequence"/>
</dbReference>
<name>A0A1H8QAT5_9GAMM</name>
<dbReference type="PRINTS" id="PR00039">
    <property type="entry name" value="HTHLYSR"/>
</dbReference>
<keyword evidence="8" id="KW-1185">Reference proteome</keyword>
<feature type="domain" description="HTH lysR-type" evidence="6">
    <location>
        <begin position="13"/>
        <end position="70"/>
    </location>
</feature>
<gene>
    <name evidence="7" type="ORF">SAMN04488052_101455</name>
</gene>
<evidence type="ECO:0000256" key="4">
    <source>
        <dbReference type="ARBA" id="ARBA00023163"/>
    </source>
</evidence>
<dbReference type="GO" id="GO:0005829">
    <property type="term" value="C:cytosol"/>
    <property type="evidence" value="ECO:0007669"/>
    <property type="project" value="TreeGrafter"/>
</dbReference>
<reference evidence="7 8" key="1">
    <citation type="submission" date="2016-10" db="EMBL/GenBank/DDBJ databases">
        <authorList>
            <person name="de Groot N.N."/>
        </authorList>
    </citation>
    <scope>NUCLEOTIDE SEQUENCE [LARGE SCALE GENOMIC DNA]</scope>
    <source>
        <strain evidence="7 8">CGMCC 1.6291</strain>
    </source>
</reference>
<dbReference type="InterPro" id="IPR036390">
    <property type="entry name" value="WH_DNA-bd_sf"/>
</dbReference>
<dbReference type="GO" id="GO:0003677">
    <property type="term" value="F:DNA binding"/>
    <property type="evidence" value="ECO:0007669"/>
    <property type="project" value="UniProtKB-KW"/>
</dbReference>
<accession>A0A1H8QAT5</accession>
<dbReference type="PANTHER" id="PTHR30419">
    <property type="entry name" value="HTH-TYPE TRANSCRIPTIONAL REGULATOR YBHD"/>
    <property type="match status" value="1"/>
</dbReference>
<evidence type="ECO:0000256" key="2">
    <source>
        <dbReference type="ARBA" id="ARBA00023015"/>
    </source>
</evidence>
<sequence>MSDPSGRLYYKNNRVKQLRAFCYTAQTGSISRAAERLFLSQPSVSLQIQALERELEITLFERRGPKITLTPDGKALYELALPLVDGIDALPARFAERYQTLQSGRLDIAAGESSTLYLIPDLLKNYMDRYPDSPVKLHNLVSADMLSALRNDEVDFAIGSMLDLPDDVAYRAVYSFDTSLILPFGHHLAGKERIELDDLASEELILPPKHLTTWRLVNLVLQQHNIPYEVRLEVGGWEIMKAYVERGFGIGIASNICITGREDLVVKPLPSVFPRRTYGVMWRRGRFLSPQAKRFIELMQPGFFDDPGASPQAEPRGDNRVFVPSGSPAAKPQSSS</sequence>
<dbReference type="Pfam" id="PF03466">
    <property type="entry name" value="LysR_substrate"/>
    <property type="match status" value="1"/>
</dbReference>
<evidence type="ECO:0000259" key="6">
    <source>
        <dbReference type="PROSITE" id="PS50931"/>
    </source>
</evidence>
<dbReference type="AlphaFoldDB" id="A0A1H8QAT5"/>
<dbReference type="FunFam" id="1.10.10.10:FF:000001">
    <property type="entry name" value="LysR family transcriptional regulator"/>
    <property type="match status" value="1"/>
</dbReference>
<organism evidence="7 8">
    <name type="scientific">Aquisalimonas asiatica</name>
    <dbReference type="NCBI Taxonomy" id="406100"/>
    <lineage>
        <taxon>Bacteria</taxon>
        <taxon>Pseudomonadati</taxon>
        <taxon>Pseudomonadota</taxon>
        <taxon>Gammaproteobacteria</taxon>
        <taxon>Chromatiales</taxon>
        <taxon>Ectothiorhodospiraceae</taxon>
        <taxon>Aquisalimonas</taxon>
    </lineage>
</organism>
<dbReference type="InterPro" id="IPR000847">
    <property type="entry name" value="LysR_HTH_N"/>
</dbReference>
<dbReference type="CDD" id="cd05466">
    <property type="entry name" value="PBP2_LTTR_substrate"/>
    <property type="match status" value="1"/>
</dbReference>
<dbReference type="PROSITE" id="PS50931">
    <property type="entry name" value="HTH_LYSR"/>
    <property type="match status" value="1"/>
</dbReference>
<dbReference type="OrthoDB" id="5964649at2"/>
<feature type="region of interest" description="Disordered" evidence="5">
    <location>
        <begin position="305"/>
        <end position="336"/>
    </location>
</feature>